<comment type="subcellular location">
    <subcellularLocation>
        <location evidence="7">Cytoplasm</location>
    </subcellularLocation>
</comment>
<dbReference type="HAMAP" id="MF_00412">
    <property type="entry name" value="ProA"/>
    <property type="match status" value="1"/>
</dbReference>
<keyword evidence="3 7" id="KW-0641">Proline biosynthesis</keyword>
<dbReference type="AlphaFoldDB" id="A0A4R5EJ98"/>
<keyword evidence="7" id="KW-0963">Cytoplasm</keyword>
<reference evidence="9 10" key="1">
    <citation type="submission" date="2019-03" db="EMBL/GenBank/DDBJ databases">
        <authorList>
            <person name="Zhang S."/>
        </authorList>
    </citation>
    <scope>NUCLEOTIDE SEQUENCE [LARGE SCALE GENOMIC DNA]</scope>
    <source>
        <strain evidence="9 10">S4J41</strain>
    </source>
</reference>
<dbReference type="CDD" id="cd07079">
    <property type="entry name" value="ALDH_F18-19_ProA-GPR"/>
    <property type="match status" value="1"/>
</dbReference>
<dbReference type="Gene3D" id="3.40.309.10">
    <property type="entry name" value="Aldehyde Dehydrogenase, Chain A, domain 2"/>
    <property type="match status" value="1"/>
</dbReference>
<evidence type="ECO:0000313" key="9">
    <source>
        <dbReference type="EMBL" id="TDE34528.1"/>
    </source>
</evidence>
<dbReference type="PANTHER" id="PTHR11063:SF8">
    <property type="entry name" value="DELTA-1-PYRROLINE-5-CARBOXYLATE SYNTHASE"/>
    <property type="match status" value="1"/>
</dbReference>
<evidence type="ECO:0000256" key="3">
    <source>
        <dbReference type="ARBA" id="ARBA00022650"/>
    </source>
</evidence>
<gene>
    <name evidence="7" type="primary">proA</name>
    <name evidence="9" type="ORF">E1B25_19565</name>
</gene>
<evidence type="ECO:0000256" key="1">
    <source>
        <dbReference type="ARBA" id="ARBA00004985"/>
    </source>
</evidence>
<dbReference type="OrthoDB" id="9809970at2"/>
<dbReference type="Gene3D" id="3.40.605.10">
    <property type="entry name" value="Aldehyde Dehydrogenase, Chain A, domain 1"/>
    <property type="match status" value="1"/>
</dbReference>
<comment type="pathway">
    <text evidence="1 7">Amino-acid biosynthesis; L-proline biosynthesis; L-glutamate 5-semialdehyde from L-glutamate: step 2/2.</text>
</comment>
<dbReference type="NCBIfam" id="NF001221">
    <property type="entry name" value="PRK00197.1"/>
    <property type="match status" value="1"/>
</dbReference>
<dbReference type="InterPro" id="IPR012134">
    <property type="entry name" value="Glu-5-SA_DH"/>
</dbReference>
<keyword evidence="2 7" id="KW-0028">Amino-acid biosynthesis</keyword>
<evidence type="ECO:0000259" key="8">
    <source>
        <dbReference type="Pfam" id="PF00171"/>
    </source>
</evidence>
<proteinExistence type="inferred from homology"/>
<dbReference type="UniPathway" id="UPA00098">
    <property type="reaction ID" value="UER00360"/>
</dbReference>
<evidence type="ECO:0000256" key="7">
    <source>
        <dbReference type="HAMAP-Rule" id="MF_00412"/>
    </source>
</evidence>
<dbReference type="EC" id="1.2.1.41" evidence="7"/>
<dbReference type="Proteomes" id="UP000294662">
    <property type="component" value="Unassembled WGS sequence"/>
</dbReference>
<dbReference type="InterPro" id="IPR000965">
    <property type="entry name" value="GPR_dom"/>
</dbReference>
<organism evidence="9 10">
    <name type="scientific">Antarcticimicrobium sediminis</name>
    <dbReference type="NCBI Taxonomy" id="2546227"/>
    <lineage>
        <taxon>Bacteria</taxon>
        <taxon>Pseudomonadati</taxon>
        <taxon>Pseudomonadota</taxon>
        <taxon>Alphaproteobacteria</taxon>
        <taxon>Rhodobacterales</taxon>
        <taxon>Paracoccaceae</taxon>
        <taxon>Antarcticimicrobium</taxon>
    </lineage>
</organism>
<keyword evidence="10" id="KW-1185">Reference proteome</keyword>
<dbReference type="InterPro" id="IPR016163">
    <property type="entry name" value="Ald_DH_C"/>
</dbReference>
<sequence>MKDLDNIPALMAALGARAKAAAAELAFAPAEAKRAALEAAADAVWAHRGDIIAANAKDLDFGRDKGLSAAMMDRLMLDEPRIQGIVAGLRAVAAQQDPVGAVMTEWDMPSGLHIQRVRTPLGVIGVIYESRPNVTADAGALCLKSGNAVILRGGSESFHSSSAIHSCLVEGLRAAGLPEAAIQLVPTRDRAAVSELLTMTEYVDVIVPRGGKGLVGLVQREARVPVFAHLEGIVHIYIDKAADLDKTLKVVMNAKTRRTGICGAAECLLIHRDVINSIGKPVIAALVAAGVSVHAGGALSEIVGTVPATEADWGREYLDMIIAAKPVDDIDAAIAHIRQYGSNHTDCILTEDKAAVARFFERLDSAILMHNASTQFADGGEFGMGAEIGIATGKMHARGPVGAEQLTSFKYLVTGDGTVRG</sequence>
<dbReference type="Pfam" id="PF00171">
    <property type="entry name" value="Aldedh"/>
    <property type="match status" value="1"/>
</dbReference>
<dbReference type="GO" id="GO:0050661">
    <property type="term" value="F:NADP binding"/>
    <property type="evidence" value="ECO:0007669"/>
    <property type="project" value="InterPro"/>
</dbReference>
<name>A0A4R5EJ98_9RHOB</name>
<dbReference type="GO" id="GO:0055129">
    <property type="term" value="P:L-proline biosynthetic process"/>
    <property type="evidence" value="ECO:0007669"/>
    <property type="project" value="UniProtKB-UniRule"/>
</dbReference>
<dbReference type="InterPro" id="IPR020593">
    <property type="entry name" value="G-glutamylP_reductase_CS"/>
</dbReference>
<dbReference type="GO" id="GO:0004350">
    <property type="term" value="F:glutamate-5-semialdehyde dehydrogenase activity"/>
    <property type="evidence" value="ECO:0007669"/>
    <property type="project" value="UniProtKB-UniRule"/>
</dbReference>
<dbReference type="PIRSF" id="PIRSF000151">
    <property type="entry name" value="GPR"/>
    <property type="match status" value="1"/>
</dbReference>
<keyword evidence="4 7" id="KW-0521">NADP</keyword>
<dbReference type="NCBIfam" id="TIGR00407">
    <property type="entry name" value="proA"/>
    <property type="match status" value="1"/>
</dbReference>
<evidence type="ECO:0000256" key="2">
    <source>
        <dbReference type="ARBA" id="ARBA00022605"/>
    </source>
</evidence>
<dbReference type="PROSITE" id="PS01223">
    <property type="entry name" value="PROA"/>
    <property type="match status" value="1"/>
</dbReference>
<feature type="domain" description="Aldehyde dehydrogenase" evidence="8">
    <location>
        <begin position="16"/>
        <end position="285"/>
    </location>
</feature>
<dbReference type="InterPro" id="IPR016161">
    <property type="entry name" value="Ald_DH/histidinol_DH"/>
</dbReference>
<comment type="similarity">
    <text evidence="7">Belongs to the gamma-glutamyl phosphate reductase family.</text>
</comment>
<dbReference type="InterPro" id="IPR015590">
    <property type="entry name" value="Aldehyde_DH_dom"/>
</dbReference>
<evidence type="ECO:0000256" key="4">
    <source>
        <dbReference type="ARBA" id="ARBA00022857"/>
    </source>
</evidence>
<evidence type="ECO:0000256" key="6">
    <source>
        <dbReference type="ARBA" id="ARBA00049024"/>
    </source>
</evidence>
<dbReference type="PANTHER" id="PTHR11063">
    <property type="entry name" value="GLUTAMATE SEMIALDEHYDE DEHYDROGENASE"/>
    <property type="match status" value="1"/>
</dbReference>
<comment type="caution">
    <text evidence="9">The sequence shown here is derived from an EMBL/GenBank/DDBJ whole genome shotgun (WGS) entry which is preliminary data.</text>
</comment>
<keyword evidence="5 7" id="KW-0560">Oxidoreductase</keyword>
<accession>A0A4R5EJ98</accession>
<evidence type="ECO:0000313" key="10">
    <source>
        <dbReference type="Proteomes" id="UP000294662"/>
    </source>
</evidence>
<comment type="function">
    <text evidence="7">Catalyzes the NADPH-dependent reduction of L-glutamate 5-phosphate into L-glutamate 5-semialdehyde and phosphate. The product spontaneously undergoes cyclization to form 1-pyrroline-5-carboxylate.</text>
</comment>
<dbReference type="EMBL" id="SMFP01000019">
    <property type="protein sequence ID" value="TDE34528.1"/>
    <property type="molecule type" value="Genomic_DNA"/>
</dbReference>
<evidence type="ECO:0000256" key="5">
    <source>
        <dbReference type="ARBA" id="ARBA00023002"/>
    </source>
</evidence>
<comment type="catalytic activity">
    <reaction evidence="6 7">
        <text>L-glutamate 5-semialdehyde + phosphate + NADP(+) = L-glutamyl 5-phosphate + NADPH + H(+)</text>
        <dbReference type="Rhea" id="RHEA:19541"/>
        <dbReference type="ChEBI" id="CHEBI:15378"/>
        <dbReference type="ChEBI" id="CHEBI:43474"/>
        <dbReference type="ChEBI" id="CHEBI:57783"/>
        <dbReference type="ChEBI" id="CHEBI:58066"/>
        <dbReference type="ChEBI" id="CHEBI:58274"/>
        <dbReference type="ChEBI" id="CHEBI:58349"/>
        <dbReference type="EC" id="1.2.1.41"/>
    </reaction>
</comment>
<protein>
    <recommendedName>
        <fullName evidence="7">Gamma-glutamyl phosphate reductase</fullName>
        <shortName evidence="7">GPR</shortName>
        <ecNumber evidence="7">1.2.1.41</ecNumber>
    </recommendedName>
    <alternativeName>
        <fullName evidence="7">Glutamate-5-semialdehyde dehydrogenase</fullName>
    </alternativeName>
    <alternativeName>
        <fullName evidence="7">Glutamyl-gamma-semialdehyde dehydrogenase</fullName>
        <shortName evidence="7">GSA dehydrogenase</shortName>
    </alternativeName>
</protein>
<dbReference type="InterPro" id="IPR016162">
    <property type="entry name" value="Ald_DH_N"/>
</dbReference>
<dbReference type="RefSeq" id="WP_132831266.1">
    <property type="nucleotide sequence ID" value="NZ_SMFP01000019.1"/>
</dbReference>
<dbReference type="GO" id="GO:0005737">
    <property type="term" value="C:cytoplasm"/>
    <property type="evidence" value="ECO:0007669"/>
    <property type="project" value="UniProtKB-SubCell"/>
</dbReference>
<dbReference type="SUPFAM" id="SSF53720">
    <property type="entry name" value="ALDH-like"/>
    <property type="match status" value="1"/>
</dbReference>